<dbReference type="GO" id="GO:0000049">
    <property type="term" value="F:tRNA binding"/>
    <property type="evidence" value="ECO:0007669"/>
    <property type="project" value="UniProtKB-UniRule"/>
</dbReference>
<keyword evidence="2 6" id="KW-0699">rRNA-binding</keyword>
<evidence type="ECO:0000256" key="2">
    <source>
        <dbReference type="ARBA" id="ARBA00022730"/>
    </source>
</evidence>
<dbReference type="Gene3D" id="1.10.455.10">
    <property type="entry name" value="Ribosomal protein S7 domain"/>
    <property type="match status" value="1"/>
</dbReference>
<dbReference type="CDD" id="cd14869">
    <property type="entry name" value="uS7_Bacteria"/>
    <property type="match status" value="1"/>
</dbReference>
<accession>A0A1G2K4N7</accession>
<organism evidence="9 10">
    <name type="scientific">Candidatus Sungbacteria bacterium RIFCSPHIGHO2_01_FULL_47_32</name>
    <dbReference type="NCBI Taxonomy" id="1802264"/>
    <lineage>
        <taxon>Bacteria</taxon>
        <taxon>Candidatus Sungiibacteriota</taxon>
    </lineage>
</organism>
<gene>
    <name evidence="6" type="primary">rpsG</name>
    <name evidence="9" type="ORF">A2633_02140</name>
</gene>
<evidence type="ECO:0000259" key="8">
    <source>
        <dbReference type="Pfam" id="PF00177"/>
    </source>
</evidence>
<comment type="similarity">
    <text evidence="1 6 7">Belongs to the universal ribosomal protein uS7 family.</text>
</comment>
<keyword evidence="6" id="KW-0820">tRNA-binding</keyword>
<evidence type="ECO:0000256" key="3">
    <source>
        <dbReference type="ARBA" id="ARBA00022884"/>
    </source>
</evidence>
<keyword evidence="5 6" id="KW-0687">Ribonucleoprotein</keyword>
<dbReference type="HAMAP" id="MF_00480_B">
    <property type="entry name" value="Ribosomal_uS7_B"/>
    <property type="match status" value="1"/>
</dbReference>
<feature type="domain" description="Small ribosomal subunit protein uS7" evidence="8">
    <location>
        <begin position="1"/>
        <end position="148"/>
    </location>
</feature>
<dbReference type="Proteomes" id="UP000177152">
    <property type="component" value="Unassembled WGS sequence"/>
</dbReference>
<evidence type="ECO:0000256" key="6">
    <source>
        <dbReference type="HAMAP-Rule" id="MF_00480"/>
    </source>
</evidence>
<name>A0A1G2K4N7_9BACT</name>
<dbReference type="InterPro" id="IPR005717">
    <property type="entry name" value="Ribosomal_uS7_bac/org-type"/>
</dbReference>
<dbReference type="GO" id="GO:0006412">
    <property type="term" value="P:translation"/>
    <property type="evidence" value="ECO:0007669"/>
    <property type="project" value="UniProtKB-UniRule"/>
</dbReference>
<dbReference type="InterPro" id="IPR000235">
    <property type="entry name" value="Ribosomal_uS7"/>
</dbReference>
<keyword evidence="3 6" id="KW-0694">RNA-binding</keyword>
<dbReference type="InterPro" id="IPR036823">
    <property type="entry name" value="Ribosomal_uS7_dom_sf"/>
</dbReference>
<evidence type="ECO:0000256" key="4">
    <source>
        <dbReference type="ARBA" id="ARBA00022980"/>
    </source>
</evidence>
<dbReference type="FunFam" id="1.10.455.10:FF:000001">
    <property type="entry name" value="30S ribosomal protein S7"/>
    <property type="match status" value="1"/>
</dbReference>
<comment type="function">
    <text evidence="6">One of the primary rRNA binding proteins, it binds directly to 16S rRNA where it nucleates assembly of the head domain of the 30S subunit. Is located at the subunit interface close to the decoding center, probably blocks exit of the E-site tRNA.</text>
</comment>
<evidence type="ECO:0000256" key="1">
    <source>
        <dbReference type="ARBA" id="ARBA00007151"/>
    </source>
</evidence>
<dbReference type="NCBIfam" id="TIGR01029">
    <property type="entry name" value="rpsG_bact"/>
    <property type="match status" value="1"/>
</dbReference>
<dbReference type="AlphaFoldDB" id="A0A1G2K4N7"/>
<dbReference type="PROSITE" id="PS00052">
    <property type="entry name" value="RIBOSOMAL_S7"/>
    <property type="match status" value="1"/>
</dbReference>
<dbReference type="GO" id="GO:0019843">
    <property type="term" value="F:rRNA binding"/>
    <property type="evidence" value="ECO:0007669"/>
    <property type="project" value="UniProtKB-UniRule"/>
</dbReference>
<proteinExistence type="inferred from homology"/>
<comment type="caution">
    <text evidence="9">The sequence shown here is derived from an EMBL/GenBank/DDBJ whole genome shotgun (WGS) entry which is preliminary data.</text>
</comment>
<evidence type="ECO:0000313" key="10">
    <source>
        <dbReference type="Proteomes" id="UP000177152"/>
    </source>
</evidence>
<protein>
    <recommendedName>
        <fullName evidence="6">Small ribosomal subunit protein uS7</fullName>
    </recommendedName>
</protein>
<evidence type="ECO:0000313" key="9">
    <source>
        <dbReference type="EMBL" id="OGZ94382.1"/>
    </source>
</evidence>
<comment type="subunit">
    <text evidence="6">Part of the 30S ribosomal subunit. Contacts proteins S9 and S11.</text>
</comment>
<dbReference type="SUPFAM" id="SSF47973">
    <property type="entry name" value="Ribosomal protein S7"/>
    <property type="match status" value="1"/>
</dbReference>
<dbReference type="PIRSF" id="PIRSF002122">
    <property type="entry name" value="RPS7p_RPS7a_RPS5e_RPS7o"/>
    <property type="match status" value="1"/>
</dbReference>
<dbReference type="GO" id="GO:0003735">
    <property type="term" value="F:structural constituent of ribosome"/>
    <property type="evidence" value="ECO:0007669"/>
    <property type="project" value="InterPro"/>
</dbReference>
<evidence type="ECO:0000256" key="7">
    <source>
        <dbReference type="RuleBase" id="RU003619"/>
    </source>
</evidence>
<reference evidence="9 10" key="1">
    <citation type="journal article" date="2016" name="Nat. Commun.">
        <title>Thousands of microbial genomes shed light on interconnected biogeochemical processes in an aquifer system.</title>
        <authorList>
            <person name="Anantharaman K."/>
            <person name="Brown C.T."/>
            <person name="Hug L.A."/>
            <person name="Sharon I."/>
            <person name="Castelle C.J."/>
            <person name="Probst A.J."/>
            <person name="Thomas B.C."/>
            <person name="Singh A."/>
            <person name="Wilkins M.J."/>
            <person name="Karaoz U."/>
            <person name="Brodie E.L."/>
            <person name="Williams K.H."/>
            <person name="Hubbard S.S."/>
            <person name="Banfield J.F."/>
        </authorList>
    </citation>
    <scope>NUCLEOTIDE SEQUENCE [LARGE SCALE GENOMIC DNA]</scope>
</reference>
<dbReference type="PANTHER" id="PTHR11205">
    <property type="entry name" value="RIBOSOMAL PROTEIN S7"/>
    <property type="match status" value="1"/>
</dbReference>
<dbReference type="InterPro" id="IPR023798">
    <property type="entry name" value="Ribosomal_uS7_dom"/>
</dbReference>
<keyword evidence="4 6" id="KW-0689">Ribosomal protein</keyword>
<dbReference type="InterPro" id="IPR020606">
    <property type="entry name" value="Ribosomal_uS7_CS"/>
</dbReference>
<evidence type="ECO:0000256" key="5">
    <source>
        <dbReference type="ARBA" id="ARBA00023274"/>
    </source>
</evidence>
<dbReference type="EMBL" id="MHQC01000037">
    <property type="protein sequence ID" value="OGZ94382.1"/>
    <property type="molecule type" value="Genomic_DNA"/>
</dbReference>
<dbReference type="Pfam" id="PF00177">
    <property type="entry name" value="Ribosomal_S7"/>
    <property type="match status" value="1"/>
</dbReference>
<sequence length="155" mass="17815">MRRKRNIKREIIPDPKYGNQMIAKFINYVMRKGKKTVAQKVVYKTFDVLEKKYKVDPVATFDLAIKNASPLLEIKARRIGGATYQVPREVRGERKMQLAYTWILNSARSKKGKPMAEKLAEELFAASKGEGNAIKKKMDTHRVAEANKAFAHFAW</sequence>
<dbReference type="GO" id="GO:0015935">
    <property type="term" value="C:small ribosomal subunit"/>
    <property type="evidence" value="ECO:0007669"/>
    <property type="project" value="InterPro"/>
</dbReference>